<reference evidence="4" key="1">
    <citation type="journal article" date="2019" name="Int. J. Syst. Evol. Microbiol.">
        <title>The Global Catalogue of Microorganisms (GCM) 10K type strain sequencing project: providing services to taxonomists for standard genome sequencing and annotation.</title>
        <authorList>
            <consortium name="The Broad Institute Genomics Platform"/>
            <consortium name="The Broad Institute Genome Sequencing Center for Infectious Disease"/>
            <person name="Wu L."/>
            <person name="Ma J."/>
        </authorList>
    </citation>
    <scope>NUCLEOTIDE SEQUENCE [LARGE SCALE GENOMIC DNA]</scope>
    <source>
        <strain evidence="4">JCM 16548</strain>
    </source>
</reference>
<feature type="compositionally biased region" description="Basic and acidic residues" evidence="1">
    <location>
        <begin position="16"/>
        <end position="25"/>
    </location>
</feature>
<name>A0ABP7DJG5_9ACTN</name>
<evidence type="ECO:0000313" key="4">
    <source>
        <dbReference type="Proteomes" id="UP001500051"/>
    </source>
</evidence>
<dbReference type="EMBL" id="BAAAYX010000005">
    <property type="protein sequence ID" value="GAA3704138.1"/>
    <property type="molecule type" value="Genomic_DNA"/>
</dbReference>
<keyword evidence="4" id="KW-1185">Reference proteome</keyword>
<dbReference type="RefSeq" id="WP_344812387.1">
    <property type="nucleotide sequence ID" value="NZ_BAAAYX010000005.1"/>
</dbReference>
<dbReference type="CDD" id="cd01066">
    <property type="entry name" value="APP_MetAP"/>
    <property type="match status" value="1"/>
</dbReference>
<organism evidence="3 4">
    <name type="scientific">Microlunatus aurantiacus</name>
    <dbReference type="NCBI Taxonomy" id="446786"/>
    <lineage>
        <taxon>Bacteria</taxon>
        <taxon>Bacillati</taxon>
        <taxon>Actinomycetota</taxon>
        <taxon>Actinomycetes</taxon>
        <taxon>Propionibacteriales</taxon>
        <taxon>Propionibacteriaceae</taxon>
        <taxon>Microlunatus</taxon>
    </lineage>
</organism>
<accession>A0ABP7DJG5</accession>
<dbReference type="PANTHER" id="PTHR46112">
    <property type="entry name" value="AMINOPEPTIDASE"/>
    <property type="match status" value="1"/>
</dbReference>
<evidence type="ECO:0000259" key="2">
    <source>
        <dbReference type="Pfam" id="PF00557"/>
    </source>
</evidence>
<dbReference type="Proteomes" id="UP001500051">
    <property type="component" value="Unassembled WGS sequence"/>
</dbReference>
<sequence length="387" mass="40910">MTTATESADRAAAPGPRHDLAAQRADRAAKRERLLDLLARHGADRLVLTSATALGWYLDGARSHVSLAAPPIIAAVVDASGDTVLATDNEVDRLIGEELPPGVDVRVVAWDQPLPLPAGPGILTEDDVTTELRRLRVPLLPVETARFAALGAETAAVLTGVLQRARPQQRELDVAAEVSAELIRRGAEPLVVLVGGGSRTGVRHPLPTAAPLGRRALVVVCARRQGLIVNVSRSVVFTPPTAVEEDAQRRILAVEAAYFDALVPGATLAAAFRAGCQAYGSHGFDPDEWRRHHQGGVAGYAGRDPRATGLTDDPIRVGQAFAWNPTGDGAKVEDTVLLTEQGLAVLTVDPAWPTIAYGGRQRPDLLRRYLDAPSAASPTASARGVRP</sequence>
<feature type="domain" description="Peptidase M24" evidence="2">
    <location>
        <begin position="152"/>
        <end position="340"/>
    </location>
</feature>
<dbReference type="PANTHER" id="PTHR46112:SF2">
    <property type="entry name" value="XAA-PRO AMINOPEPTIDASE P-RELATED"/>
    <property type="match status" value="1"/>
</dbReference>
<dbReference type="SUPFAM" id="SSF55920">
    <property type="entry name" value="Creatinase/aminopeptidase"/>
    <property type="match status" value="1"/>
</dbReference>
<comment type="caution">
    <text evidence="3">The sequence shown here is derived from an EMBL/GenBank/DDBJ whole genome shotgun (WGS) entry which is preliminary data.</text>
</comment>
<evidence type="ECO:0000256" key="1">
    <source>
        <dbReference type="SAM" id="MobiDB-lite"/>
    </source>
</evidence>
<feature type="region of interest" description="Disordered" evidence="1">
    <location>
        <begin position="1"/>
        <end position="25"/>
    </location>
</feature>
<dbReference type="Gene3D" id="3.90.230.10">
    <property type="entry name" value="Creatinase/methionine aminopeptidase superfamily"/>
    <property type="match status" value="1"/>
</dbReference>
<dbReference type="Pfam" id="PF00557">
    <property type="entry name" value="Peptidase_M24"/>
    <property type="match status" value="1"/>
</dbReference>
<protein>
    <submittedName>
        <fullName evidence="3">M24 family metallopeptidase</fullName>
    </submittedName>
</protein>
<gene>
    <name evidence="3" type="ORF">GCM10022204_21930</name>
</gene>
<evidence type="ECO:0000313" key="3">
    <source>
        <dbReference type="EMBL" id="GAA3704138.1"/>
    </source>
</evidence>
<dbReference type="InterPro" id="IPR036005">
    <property type="entry name" value="Creatinase/aminopeptidase-like"/>
</dbReference>
<dbReference type="InterPro" id="IPR000994">
    <property type="entry name" value="Pept_M24"/>
</dbReference>
<proteinExistence type="predicted"/>
<dbReference type="InterPro" id="IPR050659">
    <property type="entry name" value="Peptidase_M24B"/>
</dbReference>